<proteinExistence type="predicted"/>
<name>A0A9W8VJL3_9HYPO</name>
<dbReference type="EMBL" id="JAOQAZ010000006">
    <property type="protein sequence ID" value="KAJ4265264.1"/>
    <property type="molecule type" value="Genomic_DNA"/>
</dbReference>
<accession>A0A9W8VJL3</accession>
<gene>
    <name evidence="1" type="ORF">NW762_004549</name>
</gene>
<evidence type="ECO:0000313" key="1">
    <source>
        <dbReference type="EMBL" id="KAJ4265264.1"/>
    </source>
</evidence>
<dbReference type="OrthoDB" id="4455544at2759"/>
<comment type="caution">
    <text evidence="1">The sequence shown here is derived from an EMBL/GenBank/DDBJ whole genome shotgun (WGS) entry which is preliminary data.</text>
</comment>
<keyword evidence="2" id="KW-1185">Reference proteome</keyword>
<sequence length="632" mass="73245">MSSDFLDPELSAGSLDETLDKFKWKRLTQGKSEHDFEILWDEIKELYWTGLEREMASAIIAFTEFEEHQASSLPVEDFQSADLKTDHLDGLINLWNPFNTATALGAQLCDPGEMQRLKERVQNRVSDELQYLTLEERRAQGLLQSLGLADIDFVREYRRPTFRSLGQRPQIQTDDDEYHLEAIQCSNCRRCVRSFHWFECVSGCHDNERKTNLFSISRPQERDSNEEARYSLGQTIHEVVLAESEEKMVPYTLCPPCFEKAPHPYDHLEVVRRFPEGKFVKSKRADFALQLDMWEDQMDGRLLMGFGALTLDRLASTSSVFSRASTRNIFPAGNTHSSIMFGPLIIENGSRHMPNGARISLRNMHNFSTLSLKDFQEFVSPSSDFVWLEGEEVLMQTHLAVSQDRHVYTSRHPARERRIMSAQKQVAGGLFTLSHPETASDEREIIKEFIQLSESWRRKTQEQGLGQISDLRSTLTSYAQHMVSRVQTVLGTEIVKYTYCFAKRLHKEVTLKYNRVSNNCQDFTSAMLFNHDEWDDHFSGVYPKLPLRHEQAQETMTFRYMMSFAGRLQHKEYFVSPLTSSLQLYDSFGHNDSDLIDHAINVRTRSWDSDSMLFHDVYLMKNSTMTCYDKHG</sequence>
<dbReference type="Proteomes" id="UP001152049">
    <property type="component" value="Unassembled WGS sequence"/>
</dbReference>
<evidence type="ECO:0000313" key="2">
    <source>
        <dbReference type="Proteomes" id="UP001152049"/>
    </source>
</evidence>
<protein>
    <submittedName>
        <fullName evidence="1">Uncharacterized protein</fullName>
    </submittedName>
</protein>
<organism evidence="1 2">
    <name type="scientific">Fusarium torreyae</name>
    <dbReference type="NCBI Taxonomy" id="1237075"/>
    <lineage>
        <taxon>Eukaryota</taxon>
        <taxon>Fungi</taxon>
        <taxon>Dikarya</taxon>
        <taxon>Ascomycota</taxon>
        <taxon>Pezizomycotina</taxon>
        <taxon>Sordariomycetes</taxon>
        <taxon>Hypocreomycetidae</taxon>
        <taxon>Hypocreales</taxon>
        <taxon>Nectriaceae</taxon>
        <taxon>Fusarium</taxon>
    </lineage>
</organism>
<dbReference type="AlphaFoldDB" id="A0A9W8VJL3"/>
<reference evidence="1" key="1">
    <citation type="submission" date="2022-09" db="EMBL/GenBank/DDBJ databases">
        <title>Fusarium specimens isolated from Avocado Roots.</title>
        <authorList>
            <person name="Stajich J."/>
            <person name="Roper C."/>
            <person name="Heimlech-Rivalta G."/>
        </authorList>
    </citation>
    <scope>NUCLEOTIDE SEQUENCE</scope>
    <source>
        <strain evidence="1">CF00136</strain>
    </source>
</reference>